<dbReference type="InterPro" id="IPR036638">
    <property type="entry name" value="HLH_DNA-bd_sf"/>
</dbReference>
<gene>
    <name evidence="7" type="ORF">VP01_2359g3</name>
</gene>
<feature type="compositionally biased region" description="Polar residues" evidence="6">
    <location>
        <begin position="1"/>
        <end position="35"/>
    </location>
</feature>
<dbReference type="Gene3D" id="4.10.280.10">
    <property type="entry name" value="Helix-loop-helix DNA-binding domain"/>
    <property type="match status" value="1"/>
</dbReference>
<dbReference type="GO" id="GO:0005634">
    <property type="term" value="C:nucleus"/>
    <property type="evidence" value="ECO:0007669"/>
    <property type="project" value="UniProtKB-SubCell"/>
</dbReference>
<keyword evidence="4" id="KW-0804">Transcription</keyword>
<reference evidence="7 8" key="1">
    <citation type="submission" date="2015-08" db="EMBL/GenBank/DDBJ databases">
        <title>Next Generation Sequencing and Analysis of the Genome of Puccinia sorghi L Schw, the Causal Agent of Maize Common Rust.</title>
        <authorList>
            <person name="Rochi L."/>
            <person name="Burguener G."/>
            <person name="Darino M."/>
            <person name="Turjanski A."/>
            <person name="Kreff E."/>
            <person name="Dieguez M.J."/>
            <person name="Sacco F."/>
        </authorList>
    </citation>
    <scope>NUCLEOTIDE SEQUENCE [LARGE SCALE GENOMIC DNA]</scope>
    <source>
        <strain evidence="7 8">RO10H11247</strain>
    </source>
</reference>
<evidence type="ECO:0000256" key="1">
    <source>
        <dbReference type="ARBA" id="ARBA00004123"/>
    </source>
</evidence>
<organism evidence="7 8">
    <name type="scientific">Puccinia sorghi</name>
    <dbReference type="NCBI Taxonomy" id="27349"/>
    <lineage>
        <taxon>Eukaryota</taxon>
        <taxon>Fungi</taxon>
        <taxon>Dikarya</taxon>
        <taxon>Basidiomycota</taxon>
        <taxon>Pucciniomycotina</taxon>
        <taxon>Pucciniomycetes</taxon>
        <taxon>Pucciniales</taxon>
        <taxon>Pucciniaceae</taxon>
        <taxon>Puccinia</taxon>
    </lineage>
</organism>
<dbReference type="PANTHER" id="PTHR15741:SF27">
    <property type="entry name" value="TRANSCRIPTION FACTOR AP-4"/>
    <property type="match status" value="1"/>
</dbReference>
<dbReference type="EMBL" id="LAVV01007235">
    <property type="protein sequence ID" value="KNZ56641.1"/>
    <property type="molecule type" value="Genomic_DNA"/>
</dbReference>
<sequence>MNSLHRSQQNYPIRNTQHNQTNPTDTHSNQLSWINSHHPLARHRHHHSLDSPLSAQPVSDQIQPSTTPADKPAKRSLSLSSQSANKLTHPSPSSPTITYNHTPLINHHHQHPTTTTTTDQLTYPPPTQNPLPSKSKSKLSLVSAVPASVLKKDKPGLLSQEQKRANHIASEQKRRAAIRQGYSRLCLVVPALRAPIGGGGMGRTTLLENGQEPSITSRRLEEDSPLEEELSLDQPPAQINNLSLEDSANSTALKRKRNKPAEVNRAGTRSEAVVLAKTVEYLRELEVERKLFLEKLRRLKEIARSEGISLSAQRSRKRFQAQTHKEEDQYRRVGANEEDEEEAPLWECQWRGNIQEIDRHLQDQLSSISDRDHINLNLFIRPNLSPSIPFDLASN</sequence>
<feature type="region of interest" description="Disordered" evidence="6">
    <location>
        <begin position="1"/>
        <end position="138"/>
    </location>
</feature>
<dbReference type="GO" id="GO:0000978">
    <property type="term" value="F:RNA polymerase II cis-regulatory region sequence-specific DNA binding"/>
    <property type="evidence" value="ECO:0007669"/>
    <property type="project" value="TreeGrafter"/>
</dbReference>
<feature type="compositionally biased region" description="Basic and acidic residues" evidence="6">
    <location>
        <begin position="323"/>
        <end position="335"/>
    </location>
</feature>
<feature type="compositionally biased region" description="Polar residues" evidence="6">
    <location>
        <begin position="206"/>
        <end position="217"/>
    </location>
</feature>
<evidence type="ECO:0000256" key="5">
    <source>
        <dbReference type="ARBA" id="ARBA00023242"/>
    </source>
</evidence>
<feature type="compositionally biased region" description="Polar residues" evidence="6">
    <location>
        <begin position="77"/>
        <end position="103"/>
    </location>
</feature>
<evidence type="ECO:0000256" key="4">
    <source>
        <dbReference type="ARBA" id="ARBA00023163"/>
    </source>
</evidence>
<keyword evidence="3" id="KW-0238">DNA-binding</keyword>
<dbReference type="AlphaFoldDB" id="A0A0L6V759"/>
<dbReference type="GO" id="GO:0046983">
    <property type="term" value="F:protein dimerization activity"/>
    <property type="evidence" value="ECO:0007669"/>
    <property type="project" value="InterPro"/>
</dbReference>
<feature type="compositionally biased region" description="Low complexity" evidence="6">
    <location>
        <begin position="112"/>
        <end position="122"/>
    </location>
</feature>
<keyword evidence="8" id="KW-1185">Reference proteome</keyword>
<dbReference type="VEuPathDB" id="FungiDB:VP01_2359g3"/>
<dbReference type="OrthoDB" id="2504073at2759"/>
<evidence type="ECO:0000313" key="8">
    <source>
        <dbReference type="Proteomes" id="UP000037035"/>
    </source>
</evidence>
<evidence type="ECO:0000256" key="3">
    <source>
        <dbReference type="ARBA" id="ARBA00023125"/>
    </source>
</evidence>
<name>A0A0L6V759_9BASI</name>
<protein>
    <submittedName>
        <fullName evidence="7">Uncharacterized protein</fullName>
    </submittedName>
</protein>
<accession>A0A0L6V759</accession>
<dbReference type="STRING" id="27349.A0A0L6V759"/>
<feature type="region of interest" description="Disordered" evidence="6">
    <location>
        <begin position="198"/>
        <end position="266"/>
    </location>
</feature>
<keyword evidence="5" id="KW-0539">Nucleus</keyword>
<comment type="caution">
    <text evidence="7">The sequence shown here is derived from an EMBL/GenBank/DDBJ whole genome shotgun (WGS) entry which is preliminary data.</text>
</comment>
<evidence type="ECO:0000313" key="7">
    <source>
        <dbReference type="EMBL" id="KNZ56641.1"/>
    </source>
</evidence>
<feature type="compositionally biased region" description="Polar residues" evidence="6">
    <location>
        <begin position="237"/>
        <end position="252"/>
    </location>
</feature>
<keyword evidence="2" id="KW-0805">Transcription regulation</keyword>
<comment type="subcellular location">
    <subcellularLocation>
        <location evidence="1">Nucleus</location>
    </subcellularLocation>
</comment>
<evidence type="ECO:0000256" key="6">
    <source>
        <dbReference type="SAM" id="MobiDB-lite"/>
    </source>
</evidence>
<dbReference type="SUPFAM" id="SSF47459">
    <property type="entry name" value="HLH, helix-loop-helix DNA-binding domain"/>
    <property type="match status" value="1"/>
</dbReference>
<dbReference type="Proteomes" id="UP000037035">
    <property type="component" value="Unassembled WGS sequence"/>
</dbReference>
<proteinExistence type="predicted"/>
<dbReference type="InterPro" id="IPR052207">
    <property type="entry name" value="Max-like/E-box_TFs"/>
</dbReference>
<dbReference type="PANTHER" id="PTHR15741">
    <property type="entry name" value="BASIC HELIX-LOOP-HELIX ZIP TRANSCRIPTION FACTOR"/>
    <property type="match status" value="1"/>
</dbReference>
<dbReference type="GO" id="GO:0000981">
    <property type="term" value="F:DNA-binding transcription factor activity, RNA polymerase II-specific"/>
    <property type="evidence" value="ECO:0007669"/>
    <property type="project" value="TreeGrafter"/>
</dbReference>
<evidence type="ECO:0000256" key="2">
    <source>
        <dbReference type="ARBA" id="ARBA00023015"/>
    </source>
</evidence>
<feature type="region of interest" description="Disordered" evidence="6">
    <location>
        <begin position="315"/>
        <end position="338"/>
    </location>
</feature>
<feature type="compositionally biased region" description="Polar residues" evidence="6">
    <location>
        <begin position="51"/>
        <end position="68"/>
    </location>
</feature>